<dbReference type="OrthoDB" id="2405412at2759"/>
<dbReference type="PANTHER" id="PTHR12755">
    <property type="entry name" value="CLEAVAGE/POLYADENYLATION FACTOR IA SUBUNIT CLP1P"/>
    <property type="match status" value="1"/>
</dbReference>
<comment type="caution">
    <text evidence="10">The sequence shown here is derived from an EMBL/GenBank/DDBJ whole genome shotgun (WGS) entry which is preliminary data.</text>
</comment>
<dbReference type="InterPro" id="IPR027417">
    <property type="entry name" value="P-loop_NTPase"/>
</dbReference>
<dbReference type="GO" id="GO:0051731">
    <property type="term" value="F:polynucleotide 5'-hydroxyl-kinase activity"/>
    <property type="evidence" value="ECO:0007669"/>
    <property type="project" value="InterPro"/>
</dbReference>
<evidence type="ECO:0000256" key="1">
    <source>
        <dbReference type="ARBA" id="ARBA00011003"/>
    </source>
</evidence>
<feature type="domain" description="Clp1 P-loop" evidence="9">
    <location>
        <begin position="373"/>
        <end position="597"/>
    </location>
</feature>
<evidence type="ECO:0000313" key="11">
    <source>
        <dbReference type="Proteomes" id="UP000184267"/>
    </source>
</evidence>
<protein>
    <recommendedName>
        <fullName evidence="3">Polynucleotide 5'-hydroxyl-kinase GRC3</fullName>
    </recommendedName>
    <alternativeName>
        <fullName evidence="2">Polynucleotide 5'-hydroxyl-kinase grc3</fullName>
    </alternativeName>
</protein>
<gene>
    <name evidence="10" type="ORF">TRAPUB_13139</name>
</gene>
<dbReference type="Gene3D" id="3.40.50.300">
    <property type="entry name" value="P-loop containing nucleotide triphosphate hydrolases"/>
    <property type="match status" value="1"/>
</dbReference>
<keyword evidence="11" id="KW-1185">Reference proteome</keyword>
<evidence type="ECO:0000256" key="8">
    <source>
        <dbReference type="SAM" id="MobiDB-lite"/>
    </source>
</evidence>
<feature type="region of interest" description="Disordered" evidence="8">
    <location>
        <begin position="104"/>
        <end position="153"/>
    </location>
</feature>
<dbReference type="AlphaFoldDB" id="A0A1M2VRU3"/>
<dbReference type="GO" id="GO:0000448">
    <property type="term" value="P:cleavage in ITS2 between 5.8S rRNA and LSU-rRNA of tricistronic rRNA transcript (SSU-rRNA, 5.8S rRNA, LSU-rRNA)"/>
    <property type="evidence" value="ECO:0007669"/>
    <property type="project" value="TreeGrafter"/>
</dbReference>
<keyword evidence="7" id="KW-0067">ATP-binding</keyword>
<organism evidence="10 11">
    <name type="scientific">Trametes pubescens</name>
    <name type="common">White-rot fungus</name>
    <dbReference type="NCBI Taxonomy" id="154538"/>
    <lineage>
        <taxon>Eukaryota</taxon>
        <taxon>Fungi</taxon>
        <taxon>Dikarya</taxon>
        <taxon>Basidiomycota</taxon>
        <taxon>Agaricomycotina</taxon>
        <taxon>Agaricomycetes</taxon>
        <taxon>Polyporales</taxon>
        <taxon>Polyporaceae</taxon>
        <taxon>Trametes</taxon>
    </lineage>
</organism>
<evidence type="ECO:0000256" key="4">
    <source>
        <dbReference type="ARBA" id="ARBA00022679"/>
    </source>
</evidence>
<evidence type="ECO:0000256" key="7">
    <source>
        <dbReference type="ARBA" id="ARBA00022840"/>
    </source>
</evidence>
<dbReference type="OMA" id="PEFAPMG"/>
<dbReference type="GO" id="GO:0005634">
    <property type="term" value="C:nucleus"/>
    <property type="evidence" value="ECO:0007669"/>
    <property type="project" value="TreeGrafter"/>
</dbReference>
<dbReference type="Pfam" id="PF16575">
    <property type="entry name" value="CLP1_P"/>
    <property type="match status" value="1"/>
</dbReference>
<evidence type="ECO:0000256" key="6">
    <source>
        <dbReference type="ARBA" id="ARBA00022777"/>
    </source>
</evidence>
<evidence type="ECO:0000256" key="2">
    <source>
        <dbReference type="ARBA" id="ARBA00018706"/>
    </source>
</evidence>
<proteinExistence type="inferred from homology"/>
<dbReference type="InterPro" id="IPR032319">
    <property type="entry name" value="CLP1_P"/>
</dbReference>
<sequence>MLSAVAARKARLAQTQGQTPVEAPVAPAAPASEPSKAKSQKASPAKPSSVSQKPPSKRKPSAPVGNPPKRKKTQERKAAPAVKGRYFAQDAFSAQDDIIVVDQSDGESSVASSSAASDSEDVPRTMRASGGKRAWSPGVPLADSSDEDDEDDDEQVILDIQTPARSTLASEAPKVLSTFQPVLDQNVFRLPATDQSLRKRTVLLLKASETVALLGAYTLTVLRGSVSLAGVPLVLSPTAHPVYAPRSSPLPIIQCLLQRASTLGTPATLDLPASVSAAASGADAVIVLQELHTGIEGLGRICRTFDGFFAPSRWHRNQLRFDLGLDNVYFLPSQTPDTLPLLIPPTWAAATDVVLPSEDEDSAAQRHVYLVKGPKNSGKSTLARLLLNKLLSRYRRVAYLECDLGQSEFTPGGQVSLNVLEQPVFGERGCLLKLVTWELTSLDAGPPFTHPSVPFASHYIGATSPRTSPSHYLDSIQALMQQYEIDVRNVVLDEYGLDDEDGRVSSSVPLVVNTMGWTKGLGADLARKVEDFIEPSDIFAFTSPSAEDDMAYGEARPSSARAQGPHHYHVESVSPEGIVSHYTAADHRNLAILSYFHAVFPQGRPASPYASPTATAWNTTLPLCAQPPYEVDWETAFDELILTGAGSEDVVPSEAPKALNCAIVALVSYEPGTREVEAPTEPIAPLLPYTQGAAPPLPSTSRCLGLALVRALTPFSHTRLQLLTPVPVHHLAAARVLVMGELQLPVWGMLDFRTLDGAGDVAGYERGRVPFLRWGKGEGAGGERRRVRRNLMRKGQM</sequence>
<keyword evidence="4" id="KW-0808">Transferase</keyword>
<keyword evidence="5" id="KW-0547">Nucleotide-binding</keyword>
<dbReference type="STRING" id="154538.A0A1M2VRU3"/>
<feature type="compositionally biased region" description="Acidic residues" evidence="8">
    <location>
        <begin position="144"/>
        <end position="153"/>
    </location>
</feature>
<dbReference type="GO" id="GO:0005524">
    <property type="term" value="F:ATP binding"/>
    <property type="evidence" value="ECO:0007669"/>
    <property type="project" value="UniProtKB-KW"/>
</dbReference>
<dbReference type="SUPFAM" id="SSF52540">
    <property type="entry name" value="P-loop containing nucleoside triphosphate hydrolases"/>
    <property type="match status" value="1"/>
</dbReference>
<evidence type="ECO:0000259" key="9">
    <source>
        <dbReference type="Pfam" id="PF16575"/>
    </source>
</evidence>
<feature type="compositionally biased region" description="Low complexity" evidence="8">
    <location>
        <begin position="106"/>
        <end position="117"/>
    </location>
</feature>
<feature type="compositionally biased region" description="Low complexity" evidence="8">
    <location>
        <begin position="40"/>
        <end position="54"/>
    </location>
</feature>
<evidence type="ECO:0000256" key="3">
    <source>
        <dbReference type="ARBA" id="ARBA00019824"/>
    </source>
</evidence>
<dbReference type="Proteomes" id="UP000184267">
    <property type="component" value="Unassembled WGS sequence"/>
</dbReference>
<evidence type="ECO:0000256" key="5">
    <source>
        <dbReference type="ARBA" id="ARBA00022741"/>
    </source>
</evidence>
<feature type="compositionally biased region" description="Low complexity" evidence="8">
    <location>
        <begin position="20"/>
        <end position="34"/>
    </location>
</feature>
<dbReference type="InterPro" id="IPR045116">
    <property type="entry name" value="Clp1/Grc3"/>
</dbReference>
<evidence type="ECO:0000313" key="10">
    <source>
        <dbReference type="EMBL" id="OJT10334.1"/>
    </source>
</evidence>
<dbReference type="EMBL" id="MNAD01000788">
    <property type="protein sequence ID" value="OJT10334.1"/>
    <property type="molecule type" value="Genomic_DNA"/>
</dbReference>
<dbReference type="PANTHER" id="PTHR12755:SF3">
    <property type="entry name" value="POLYNUCLEOTIDE 5'-HYDROXYL-KINASE NOL9"/>
    <property type="match status" value="1"/>
</dbReference>
<comment type="similarity">
    <text evidence="1">Belongs to the Clp1 family. NOL9/GRC3 subfamily.</text>
</comment>
<reference evidence="10 11" key="1">
    <citation type="submission" date="2016-10" db="EMBL/GenBank/DDBJ databases">
        <title>Genome sequence of the basidiomycete white-rot fungus Trametes pubescens.</title>
        <authorList>
            <person name="Makela M.R."/>
            <person name="Granchi Z."/>
            <person name="Peng M."/>
            <person name="De Vries R.P."/>
            <person name="Grigoriev I."/>
            <person name="Riley R."/>
            <person name="Hilden K."/>
        </authorList>
    </citation>
    <scope>NUCLEOTIDE SEQUENCE [LARGE SCALE GENOMIC DNA]</scope>
    <source>
        <strain evidence="10 11">FBCC735</strain>
    </source>
</reference>
<feature type="region of interest" description="Disordered" evidence="8">
    <location>
        <begin position="1"/>
        <end position="82"/>
    </location>
</feature>
<accession>A0A1M2VRU3</accession>
<keyword evidence="6 10" id="KW-0418">Kinase</keyword>
<name>A0A1M2VRU3_TRAPU</name>